<proteinExistence type="predicted"/>
<feature type="compositionally biased region" description="Basic residues" evidence="1">
    <location>
        <begin position="26"/>
        <end position="42"/>
    </location>
</feature>
<protein>
    <recommendedName>
        <fullName evidence="4">30S ribosomal protein THX</fullName>
    </recommendedName>
</protein>
<dbReference type="RefSeq" id="WP_316070653.1">
    <property type="nucleotide sequence ID" value="NZ_JAVNWW010000003.1"/>
</dbReference>
<evidence type="ECO:0000313" key="3">
    <source>
        <dbReference type="Proteomes" id="UP001249959"/>
    </source>
</evidence>
<organism evidence="2 3">
    <name type="scientific">Aquirufa regiilacus</name>
    <dbReference type="NCBI Taxonomy" id="3024868"/>
    <lineage>
        <taxon>Bacteria</taxon>
        <taxon>Pseudomonadati</taxon>
        <taxon>Bacteroidota</taxon>
        <taxon>Cytophagia</taxon>
        <taxon>Cytophagales</taxon>
        <taxon>Flectobacillaceae</taxon>
        <taxon>Aquirufa</taxon>
    </lineage>
</organism>
<comment type="caution">
    <text evidence="2">The sequence shown here is derived from an EMBL/GenBank/DDBJ whole genome shotgun (WGS) entry which is preliminary data.</text>
</comment>
<accession>A0ABU3TSX3</accession>
<dbReference type="Proteomes" id="UP001249959">
    <property type="component" value="Unassembled WGS sequence"/>
</dbReference>
<gene>
    <name evidence="2" type="ORF">PQG45_07975</name>
</gene>
<reference evidence="2 3" key="1">
    <citation type="submission" date="2023-09" db="EMBL/GenBank/DDBJ databases">
        <title>Aquirufa genomes.</title>
        <authorList>
            <person name="Pitt A."/>
        </authorList>
    </citation>
    <scope>NUCLEOTIDE SEQUENCE [LARGE SCALE GENOMIC DNA]</scope>
    <source>
        <strain evidence="2 3">LEOWEIH-7C</strain>
    </source>
</reference>
<sequence>METFAAIKLGPKLNKIGGTQNERRGIKPKSKPKHPTLKPRIHKSGDSKK</sequence>
<keyword evidence="3" id="KW-1185">Reference proteome</keyword>
<name>A0ABU3TSX3_9BACT</name>
<dbReference type="EMBL" id="JAVNWW010000003">
    <property type="protein sequence ID" value="MDU0808970.1"/>
    <property type="molecule type" value="Genomic_DNA"/>
</dbReference>
<feature type="region of interest" description="Disordered" evidence="1">
    <location>
        <begin position="1"/>
        <end position="49"/>
    </location>
</feature>
<evidence type="ECO:0000313" key="2">
    <source>
        <dbReference type="EMBL" id="MDU0808970.1"/>
    </source>
</evidence>
<evidence type="ECO:0000256" key="1">
    <source>
        <dbReference type="SAM" id="MobiDB-lite"/>
    </source>
</evidence>
<evidence type="ECO:0008006" key="4">
    <source>
        <dbReference type="Google" id="ProtNLM"/>
    </source>
</evidence>